<gene>
    <name evidence="1" type="ordered locus">MHC_02540</name>
</gene>
<dbReference type="EMBL" id="CP003199">
    <property type="protein sequence ID" value="AEW45372.2"/>
    <property type="molecule type" value="Genomic_DNA"/>
</dbReference>
<keyword evidence="2" id="KW-1185">Reference proteome</keyword>
<accession>H6N6V0</accession>
<name>H6N6V0_MYCHN</name>
<proteinExistence type="predicted"/>
<organism evidence="1 2">
    <name type="scientific">Mycoplasma haemocanis (strain Illinois)</name>
    <dbReference type="NCBI Taxonomy" id="1111676"/>
    <lineage>
        <taxon>Bacteria</taxon>
        <taxon>Bacillati</taxon>
        <taxon>Mycoplasmatota</taxon>
        <taxon>Mollicutes</taxon>
        <taxon>Mycoplasmataceae</taxon>
        <taxon>Mycoplasma</taxon>
    </lineage>
</organism>
<evidence type="ECO:0000313" key="2">
    <source>
        <dbReference type="Proteomes" id="UP000009135"/>
    </source>
</evidence>
<dbReference type="STRING" id="1111676.MHC_02540"/>
<dbReference type="HOGENOM" id="CLU_1364955_0_0_14"/>
<dbReference type="AlphaFoldDB" id="H6N6V0"/>
<protein>
    <submittedName>
        <fullName evidence="1">Uncharacterized protein</fullName>
    </submittedName>
</protein>
<dbReference type="KEGG" id="mhe:MHC_02540"/>
<evidence type="ECO:0000313" key="1">
    <source>
        <dbReference type="EMBL" id="AEW45372.2"/>
    </source>
</evidence>
<reference evidence="1 2" key="1">
    <citation type="journal article" date="2012" name="J. Bacteriol.">
        <title>Complete genome sequence of Mycoplasma haemocanis strain Illinois.</title>
        <authorList>
            <person name="do Nascimento N.C."/>
            <person name="Guimaraes A.M."/>
            <person name="Santos A.P."/>
            <person name="Sanmiguel P.J."/>
            <person name="Messick J.B."/>
        </authorList>
    </citation>
    <scope>NUCLEOTIDE SEQUENCE [LARGE SCALE GENOMIC DNA]</scope>
    <source>
        <strain evidence="1 2">Illinois</strain>
    </source>
</reference>
<dbReference type="Proteomes" id="UP000009135">
    <property type="component" value="Chromosome"/>
</dbReference>
<sequence>MIFYLVSSSIAKSLTTAATVSVISGVGFKTVDILFKHPTNKAHLESQNYKSLFEVKKNPFTRWREKYTNYHKELERIIPEINSDSSSNEGAYFLKRWCYRNMYESYNSRKIDTFNQLKIFCTMDIKAFLLEEEDTQTIDDMKESDENKNTVFHKYKRTAMKEGILKEGDNFDKLVTWCRSVLKETYKPEKKKTINHAWEFCLTPESKIPK</sequence>